<feature type="compositionally biased region" description="Polar residues" evidence="1">
    <location>
        <begin position="287"/>
        <end position="315"/>
    </location>
</feature>
<dbReference type="EMBL" id="WNKQ01000001">
    <property type="protein sequence ID" value="KAF5854424.1"/>
    <property type="molecule type" value="Genomic_DNA"/>
</dbReference>
<evidence type="ECO:0000313" key="2">
    <source>
        <dbReference type="EMBL" id="KAF5854424.1"/>
    </source>
</evidence>
<feature type="region of interest" description="Disordered" evidence="1">
    <location>
        <begin position="279"/>
        <end position="332"/>
    </location>
</feature>
<comment type="caution">
    <text evidence="2">The sequence shown here is derived from an EMBL/GenBank/DDBJ whole genome shotgun (WGS) entry which is preliminary data.</text>
</comment>
<gene>
    <name evidence="2" type="ORF">GGP41_007185</name>
</gene>
<feature type="region of interest" description="Disordered" evidence="1">
    <location>
        <begin position="223"/>
        <end position="252"/>
    </location>
</feature>
<sequence length="422" mass="45903">MVAQQAVRAGASYRNLLSSPLCAHHNGPAATANGSHVMLPPALRHDCSPGLPWGANWAVAGALPVALVVKVRVLGWSEWSMCSGMYIQTMSKYKVAAGCRRVGEHEVQLARESGTGDYANRPQEDLTGAAILRSSADLLARPLEATLPPRRRLRRRHTYRRLSTVDTAMSARSRASLLLVGCTASASLCARPNSNLTFVYLRTSELSMAIASPLAPRPFGDMQPMGRPSAVPAHPPCPYEPPSALNPPEQPTKTRQIYSEITTRPVALLLSHYTSSLPCPRHHHPGLTSTIESSRQRQLSSRGPNRSPQLASSSYLPPKTDQESEMARGKNLAPSAPLCLGSNSPSPLTCQHLPKNNRHFYPNLLFLPTVSHGTRLTSPPPLPCLPCLLDPPPTPFYPCPMPFYILTYSSIHRPAPASHTTW</sequence>
<dbReference type="AlphaFoldDB" id="A0A8H5ZSP0"/>
<feature type="compositionally biased region" description="Pro residues" evidence="1">
    <location>
        <begin position="233"/>
        <end position="250"/>
    </location>
</feature>
<accession>A0A8H5ZSP0</accession>
<evidence type="ECO:0000313" key="3">
    <source>
        <dbReference type="Proteomes" id="UP000624244"/>
    </source>
</evidence>
<proteinExistence type="predicted"/>
<name>A0A8H5ZSP0_COCSA</name>
<evidence type="ECO:0000256" key="1">
    <source>
        <dbReference type="SAM" id="MobiDB-lite"/>
    </source>
</evidence>
<reference evidence="2" key="1">
    <citation type="submission" date="2019-11" db="EMBL/GenBank/DDBJ databases">
        <title>Bipolaris sorokiniana Genome sequencing.</title>
        <authorList>
            <person name="Wang H."/>
        </authorList>
    </citation>
    <scope>NUCLEOTIDE SEQUENCE</scope>
</reference>
<dbReference type="Proteomes" id="UP000624244">
    <property type="component" value="Unassembled WGS sequence"/>
</dbReference>
<organism evidence="2 3">
    <name type="scientific">Cochliobolus sativus</name>
    <name type="common">Common root rot and spot blotch fungus</name>
    <name type="synonym">Bipolaris sorokiniana</name>
    <dbReference type="NCBI Taxonomy" id="45130"/>
    <lineage>
        <taxon>Eukaryota</taxon>
        <taxon>Fungi</taxon>
        <taxon>Dikarya</taxon>
        <taxon>Ascomycota</taxon>
        <taxon>Pezizomycotina</taxon>
        <taxon>Dothideomycetes</taxon>
        <taxon>Pleosporomycetidae</taxon>
        <taxon>Pleosporales</taxon>
        <taxon>Pleosporineae</taxon>
        <taxon>Pleosporaceae</taxon>
        <taxon>Bipolaris</taxon>
    </lineage>
</organism>
<protein>
    <submittedName>
        <fullName evidence="2">Uncharacterized protein</fullName>
    </submittedName>
</protein>